<accession>Q01SS8</accession>
<gene>
    <name evidence="2" type="ordered locus">Acid_6366</name>
</gene>
<dbReference type="AlphaFoldDB" id="Q01SS8"/>
<dbReference type="KEGG" id="sus:Acid_6366"/>
<evidence type="ECO:0000313" key="2">
    <source>
        <dbReference type="EMBL" id="ABJ87292.1"/>
    </source>
</evidence>
<reference evidence="2" key="1">
    <citation type="submission" date="2006-10" db="EMBL/GenBank/DDBJ databases">
        <title>Complete sequence of Solibacter usitatus Ellin6076.</title>
        <authorList>
            <consortium name="US DOE Joint Genome Institute"/>
            <person name="Copeland A."/>
            <person name="Lucas S."/>
            <person name="Lapidus A."/>
            <person name="Barry K."/>
            <person name="Detter J.C."/>
            <person name="Glavina del Rio T."/>
            <person name="Hammon N."/>
            <person name="Israni S."/>
            <person name="Dalin E."/>
            <person name="Tice H."/>
            <person name="Pitluck S."/>
            <person name="Thompson L.S."/>
            <person name="Brettin T."/>
            <person name="Bruce D."/>
            <person name="Han C."/>
            <person name="Tapia R."/>
            <person name="Gilna P."/>
            <person name="Schmutz J."/>
            <person name="Larimer F."/>
            <person name="Land M."/>
            <person name="Hauser L."/>
            <person name="Kyrpides N."/>
            <person name="Mikhailova N."/>
            <person name="Janssen P.H."/>
            <person name="Kuske C.R."/>
            <person name="Richardson P."/>
        </authorList>
    </citation>
    <scope>NUCLEOTIDE SEQUENCE</scope>
    <source>
        <strain evidence="2">Ellin6076</strain>
    </source>
</reference>
<dbReference type="STRING" id="234267.Acid_6366"/>
<name>Q01SS8_SOLUE</name>
<proteinExistence type="predicted"/>
<organism evidence="2">
    <name type="scientific">Solibacter usitatus (strain Ellin6076)</name>
    <dbReference type="NCBI Taxonomy" id="234267"/>
    <lineage>
        <taxon>Bacteria</taxon>
        <taxon>Pseudomonadati</taxon>
        <taxon>Acidobacteriota</taxon>
        <taxon>Terriglobia</taxon>
        <taxon>Bryobacterales</taxon>
        <taxon>Solibacteraceae</taxon>
        <taxon>Candidatus Solibacter</taxon>
    </lineage>
</organism>
<sequence length="157" mass="17325">MVQEIGANASRLGPELDKVDARAWVAKGASETYLEQLDSCKQQARALADGAKALARNPEKLSASLELFFRMEGLNTMLGSLEEGIRKYQGGQASQKLVELYAEGGANRERFRSYIVNLAAEREQQFEVMDREAQRCRGSQMAQPPAKTPASTTGRKK</sequence>
<dbReference type="eggNOG" id="ENOG50349S8">
    <property type="taxonomic scope" value="Bacteria"/>
</dbReference>
<dbReference type="InParanoid" id="Q01SS8"/>
<dbReference type="HOGENOM" id="CLU_1676695_0_0_0"/>
<protein>
    <submittedName>
        <fullName evidence="2">Uncharacterized protein</fullName>
    </submittedName>
</protein>
<evidence type="ECO:0000256" key="1">
    <source>
        <dbReference type="SAM" id="MobiDB-lite"/>
    </source>
</evidence>
<feature type="region of interest" description="Disordered" evidence="1">
    <location>
        <begin position="129"/>
        <end position="157"/>
    </location>
</feature>
<dbReference type="EMBL" id="CP000473">
    <property type="protein sequence ID" value="ABJ87292.1"/>
    <property type="molecule type" value="Genomic_DNA"/>
</dbReference>